<dbReference type="Proteomes" id="UP001139534">
    <property type="component" value="Unassembled WGS sequence"/>
</dbReference>
<proteinExistence type="predicted"/>
<evidence type="ECO:0000313" key="1">
    <source>
        <dbReference type="EMBL" id="MCK8489592.1"/>
    </source>
</evidence>
<keyword evidence="2" id="KW-1185">Reference proteome</keyword>
<evidence type="ECO:0008006" key="3">
    <source>
        <dbReference type="Google" id="ProtNLM"/>
    </source>
</evidence>
<gene>
    <name evidence="1" type="ORF">M0651_20660</name>
</gene>
<accession>A0A9X1Y937</accession>
<reference evidence="1" key="1">
    <citation type="submission" date="2022-04" db="EMBL/GenBank/DDBJ databases">
        <authorList>
            <person name="Seo M.-J."/>
        </authorList>
    </citation>
    <scope>NUCLEOTIDE SEQUENCE</scope>
    <source>
        <strain evidence="1">MBLB2552</strain>
    </source>
</reference>
<dbReference type="AlphaFoldDB" id="A0A9X1Y937"/>
<dbReference type="RefSeq" id="WP_248553615.1">
    <property type="nucleotide sequence ID" value="NZ_JALPRK010000026.1"/>
</dbReference>
<organism evidence="1 2">
    <name type="scientific">Paenibacillus mellifer</name>
    <dbReference type="NCBI Taxonomy" id="2937794"/>
    <lineage>
        <taxon>Bacteria</taxon>
        <taxon>Bacillati</taxon>
        <taxon>Bacillota</taxon>
        <taxon>Bacilli</taxon>
        <taxon>Bacillales</taxon>
        <taxon>Paenibacillaceae</taxon>
        <taxon>Paenibacillus</taxon>
    </lineage>
</organism>
<protein>
    <recommendedName>
        <fullName evidence="3">Exosporium protein C</fullName>
    </recommendedName>
</protein>
<evidence type="ECO:0000313" key="2">
    <source>
        <dbReference type="Proteomes" id="UP001139534"/>
    </source>
</evidence>
<sequence>MAKTILDYNSTVVTPVTNGVNIPIPVVGGVQIAAVSVYIDPANPASATNRVELKATIGVEALSDTPNVLVRIWRAGTEIFYGLVELEDAFNDWGLISVHFVEHAPLGVQNYQLIVENQDNNSTARVVGPIVFSAMAIGG</sequence>
<dbReference type="EMBL" id="JALPRK010000026">
    <property type="protein sequence ID" value="MCK8489592.1"/>
    <property type="molecule type" value="Genomic_DNA"/>
</dbReference>
<name>A0A9X1Y937_9BACL</name>
<comment type="caution">
    <text evidence="1">The sequence shown here is derived from an EMBL/GenBank/DDBJ whole genome shotgun (WGS) entry which is preliminary data.</text>
</comment>